<keyword evidence="2" id="KW-0238">DNA-binding</keyword>
<dbReference type="Proteomes" id="UP000030993">
    <property type="component" value="Unassembled WGS sequence"/>
</dbReference>
<accession>A0A0B2K2C6</accession>
<keyword evidence="1" id="KW-1133">Transmembrane helix</keyword>
<dbReference type="STRING" id="82374.NZ47_05905"/>
<dbReference type="EMBL" id="JSCE01000120">
    <property type="protein sequence ID" value="KHM52267.1"/>
    <property type="molecule type" value="Genomic_DNA"/>
</dbReference>
<feature type="transmembrane region" description="Helical" evidence="1">
    <location>
        <begin position="36"/>
        <end position="57"/>
    </location>
</feature>
<name>A0A0B2K2C6_9FIRM</name>
<organism evidence="2 3">
    <name type="scientific">Anaerovibrio lipolyticus</name>
    <dbReference type="NCBI Taxonomy" id="82374"/>
    <lineage>
        <taxon>Bacteria</taxon>
        <taxon>Bacillati</taxon>
        <taxon>Bacillota</taxon>
        <taxon>Negativicutes</taxon>
        <taxon>Selenomonadales</taxon>
        <taxon>Selenomonadaceae</taxon>
        <taxon>Anaerovibrio</taxon>
    </lineage>
</organism>
<evidence type="ECO:0000313" key="2">
    <source>
        <dbReference type="EMBL" id="KHM52267.1"/>
    </source>
</evidence>
<protein>
    <submittedName>
        <fullName evidence="2">DNA-binding protein</fullName>
    </submittedName>
</protein>
<feature type="transmembrane region" description="Helical" evidence="1">
    <location>
        <begin position="69"/>
        <end position="87"/>
    </location>
</feature>
<dbReference type="Pfam" id="PF06961">
    <property type="entry name" value="DUF1294"/>
    <property type="match status" value="1"/>
</dbReference>
<dbReference type="PIRSF" id="PIRSF002599">
    <property type="entry name" value="Cold_shock_A"/>
    <property type="match status" value="1"/>
</dbReference>
<comment type="caution">
    <text evidence="2">The sequence shown here is derived from an EMBL/GenBank/DDBJ whole genome shotgun (WGS) entry which is preliminary data.</text>
</comment>
<keyword evidence="1" id="KW-0812">Transmembrane</keyword>
<dbReference type="InterPro" id="IPR012156">
    <property type="entry name" value="Cold_shock_CspA"/>
</dbReference>
<feature type="transmembrane region" description="Helical" evidence="1">
    <location>
        <begin position="6"/>
        <end position="24"/>
    </location>
</feature>
<proteinExistence type="predicted"/>
<keyword evidence="3" id="KW-1185">Reference proteome</keyword>
<evidence type="ECO:0000256" key="1">
    <source>
        <dbReference type="SAM" id="Phobius"/>
    </source>
</evidence>
<reference evidence="2 3" key="1">
    <citation type="journal article" date="2013" name="PLoS ONE">
        <title>Identification and characterization of three novel lipases belonging to families II and V from Anaerovibrio lipolyticus 5ST.</title>
        <authorList>
            <person name="Prive F."/>
            <person name="Kaderbhai N.N."/>
            <person name="Girdwood S."/>
            <person name="Worgan H.J."/>
            <person name="Pinloche E."/>
            <person name="Scollan N.D."/>
            <person name="Huws S.A."/>
            <person name="Newbold C.J."/>
        </authorList>
    </citation>
    <scope>NUCLEOTIDE SEQUENCE [LARGE SCALE GENOMIC DNA]</scope>
    <source>
        <strain evidence="2 3">5S</strain>
    </source>
</reference>
<evidence type="ECO:0000313" key="3">
    <source>
        <dbReference type="Proteomes" id="UP000030993"/>
    </source>
</evidence>
<keyword evidence="1" id="KW-0472">Membrane</keyword>
<sequence>MDLHEIILPYLVIINIATAIIYGWDKLCAIKRWWRVPEITLLVFAAIGGSIGALLGMRIFHHKTLHLKFKYGVPVILILQMAGLVWLHTPSN</sequence>
<dbReference type="InterPro" id="IPR010718">
    <property type="entry name" value="DUF1294"/>
</dbReference>
<dbReference type="RefSeq" id="WP_039207583.1">
    <property type="nucleotide sequence ID" value="NZ_JSCE01000120.1"/>
</dbReference>
<gene>
    <name evidence="2" type="ORF">NZ47_05905</name>
</gene>
<dbReference type="GO" id="GO:0003677">
    <property type="term" value="F:DNA binding"/>
    <property type="evidence" value="ECO:0007669"/>
    <property type="project" value="UniProtKB-KW"/>
</dbReference>
<dbReference type="AlphaFoldDB" id="A0A0B2K2C6"/>